<keyword evidence="14" id="KW-1185">Reference proteome</keyword>
<evidence type="ECO:0000256" key="5">
    <source>
        <dbReference type="ARBA" id="ARBA00023077"/>
    </source>
</evidence>
<dbReference type="InterPro" id="IPR036942">
    <property type="entry name" value="Beta-barrel_TonB_sf"/>
</dbReference>
<evidence type="ECO:0000256" key="9">
    <source>
        <dbReference type="RuleBase" id="RU003357"/>
    </source>
</evidence>
<dbReference type="Pfam" id="PF00593">
    <property type="entry name" value="TonB_dep_Rec_b-barrel"/>
    <property type="match status" value="1"/>
</dbReference>
<keyword evidence="4 8" id="KW-0812">Transmembrane</keyword>
<evidence type="ECO:0000256" key="1">
    <source>
        <dbReference type="ARBA" id="ARBA00004571"/>
    </source>
</evidence>
<evidence type="ECO:0000259" key="12">
    <source>
        <dbReference type="Pfam" id="PF07715"/>
    </source>
</evidence>
<dbReference type="PROSITE" id="PS52016">
    <property type="entry name" value="TONB_DEPENDENT_REC_3"/>
    <property type="match status" value="1"/>
</dbReference>
<reference evidence="14" key="1">
    <citation type="journal article" date="2019" name="Int. J. Syst. Evol. Microbiol.">
        <title>The Global Catalogue of Microorganisms (GCM) 10K type strain sequencing project: providing services to taxonomists for standard genome sequencing and annotation.</title>
        <authorList>
            <consortium name="The Broad Institute Genomics Platform"/>
            <consortium name="The Broad Institute Genome Sequencing Center for Infectious Disease"/>
            <person name="Wu L."/>
            <person name="Ma J."/>
        </authorList>
    </citation>
    <scope>NUCLEOTIDE SEQUENCE [LARGE SCALE GENOMIC DNA]</scope>
    <source>
        <strain evidence="14">CGMCC 1.16275</strain>
    </source>
</reference>
<keyword evidence="3 8" id="KW-1134">Transmembrane beta strand</keyword>
<feature type="domain" description="TonB-dependent receptor plug" evidence="12">
    <location>
        <begin position="80"/>
        <end position="200"/>
    </location>
</feature>
<dbReference type="Proteomes" id="UP001596456">
    <property type="component" value="Unassembled WGS sequence"/>
</dbReference>
<dbReference type="Gene3D" id="2.40.170.20">
    <property type="entry name" value="TonB-dependent receptor, beta-barrel domain"/>
    <property type="match status" value="1"/>
</dbReference>
<feature type="compositionally biased region" description="Polar residues" evidence="10">
    <location>
        <begin position="1"/>
        <end position="20"/>
    </location>
</feature>
<dbReference type="CDD" id="cd01347">
    <property type="entry name" value="ligand_gated_channel"/>
    <property type="match status" value="1"/>
</dbReference>
<dbReference type="EMBL" id="JBHTCM010000014">
    <property type="protein sequence ID" value="MFC7334273.1"/>
    <property type="molecule type" value="Genomic_DNA"/>
</dbReference>
<evidence type="ECO:0000256" key="8">
    <source>
        <dbReference type="PROSITE-ProRule" id="PRU01360"/>
    </source>
</evidence>
<dbReference type="InterPro" id="IPR039426">
    <property type="entry name" value="TonB-dep_rcpt-like"/>
</dbReference>
<feature type="domain" description="TonB-dependent receptor-like beta-barrel" evidence="11">
    <location>
        <begin position="316"/>
        <end position="795"/>
    </location>
</feature>
<protein>
    <submittedName>
        <fullName evidence="13">TonB-dependent receptor plug domain-containing protein</fullName>
    </submittedName>
</protein>
<evidence type="ECO:0000313" key="13">
    <source>
        <dbReference type="EMBL" id="MFC7334273.1"/>
    </source>
</evidence>
<dbReference type="InterPro" id="IPR012910">
    <property type="entry name" value="Plug_dom"/>
</dbReference>
<dbReference type="SUPFAM" id="SSF56935">
    <property type="entry name" value="Porins"/>
    <property type="match status" value="1"/>
</dbReference>
<evidence type="ECO:0000256" key="7">
    <source>
        <dbReference type="ARBA" id="ARBA00023237"/>
    </source>
</evidence>
<feature type="region of interest" description="Disordered" evidence="10">
    <location>
        <begin position="1"/>
        <end position="31"/>
    </location>
</feature>
<gene>
    <name evidence="13" type="ORF">ACFQPS_13985</name>
</gene>
<evidence type="ECO:0000256" key="6">
    <source>
        <dbReference type="ARBA" id="ARBA00023136"/>
    </source>
</evidence>
<name>A0ABW2KYQ7_9PROT</name>
<dbReference type="Pfam" id="PF07715">
    <property type="entry name" value="Plug"/>
    <property type="match status" value="1"/>
</dbReference>
<evidence type="ECO:0000259" key="11">
    <source>
        <dbReference type="Pfam" id="PF00593"/>
    </source>
</evidence>
<keyword evidence="7 8" id="KW-0998">Cell outer membrane</keyword>
<dbReference type="InterPro" id="IPR000531">
    <property type="entry name" value="Beta-barrel_TonB"/>
</dbReference>
<organism evidence="13 14">
    <name type="scientific">Rhodocista pekingensis</name>
    <dbReference type="NCBI Taxonomy" id="201185"/>
    <lineage>
        <taxon>Bacteria</taxon>
        <taxon>Pseudomonadati</taxon>
        <taxon>Pseudomonadota</taxon>
        <taxon>Alphaproteobacteria</taxon>
        <taxon>Rhodospirillales</taxon>
        <taxon>Azospirillaceae</taxon>
        <taxon>Rhodocista</taxon>
    </lineage>
</organism>
<keyword evidence="13" id="KW-0675">Receptor</keyword>
<accession>A0ABW2KYQ7</accession>
<evidence type="ECO:0000256" key="10">
    <source>
        <dbReference type="SAM" id="MobiDB-lite"/>
    </source>
</evidence>
<comment type="subcellular location">
    <subcellularLocation>
        <location evidence="1 8">Cell outer membrane</location>
        <topology evidence="1 8">Multi-pass membrane protein</topology>
    </subcellularLocation>
</comment>
<keyword evidence="2 8" id="KW-0813">Transport</keyword>
<keyword evidence="5 9" id="KW-0798">TonB box</keyword>
<dbReference type="RefSeq" id="WP_377359835.1">
    <property type="nucleotide sequence ID" value="NZ_JBHTCM010000014.1"/>
</dbReference>
<comment type="caution">
    <text evidence="13">The sequence shown here is derived from an EMBL/GenBank/DDBJ whole genome shotgun (WGS) entry which is preliminary data.</text>
</comment>
<evidence type="ECO:0000256" key="4">
    <source>
        <dbReference type="ARBA" id="ARBA00022692"/>
    </source>
</evidence>
<evidence type="ECO:0000256" key="3">
    <source>
        <dbReference type="ARBA" id="ARBA00022452"/>
    </source>
</evidence>
<dbReference type="Gene3D" id="2.170.130.10">
    <property type="entry name" value="TonB-dependent receptor, plug domain"/>
    <property type="match status" value="1"/>
</dbReference>
<comment type="similarity">
    <text evidence="8 9">Belongs to the TonB-dependent receptor family.</text>
</comment>
<proteinExistence type="inferred from homology"/>
<dbReference type="InterPro" id="IPR037066">
    <property type="entry name" value="Plug_dom_sf"/>
</dbReference>
<evidence type="ECO:0000313" key="14">
    <source>
        <dbReference type="Proteomes" id="UP001596456"/>
    </source>
</evidence>
<keyword evidence="6 8" id="KW-0472">Membrane</keyword>
<dbReference type="PANTHER" id="PTHR47234:SF3">
    <property type="entry name" value="SECRETIN_TONB SHORT N-TERMINAL DOMAIN-CONTAINING PROTEIN"/>
    <property type="match status" value="1"/>
</dbReference>
<evidence type="ECO:0000256" key="2">
    <source>
        <dbReference type="ARBA" id="ARBA00022448"/>
    </source>
</evidence>
<sequence length="838" mass="89641">MRSKQTGNLQTGNRNRTDSLAGSPARRGGGIADTVSRRLMLGLAAGSCLVPVMSPPALAQESLDEIIVTGTRVSNRTATESLSPIDVFGADDLQRQGPTDTNDILRTLVPSFNVSRNAISDGSTFVRPPTLRGLPPDQTLVLVNGKRRHRSALVQLGGGALAAGAQAPDLAQIPSIAIKQVEVLRDGASAQYGSDAIAGVINFQLKDDAGGGSASLQYGSTFEGDGDNLRAQANVGLPLGDTGFFNASAEYVNADPTNRGLQHPEATAGAPDPVMNWGDPNSEAERLFVNSGIDLGEGKSIFAFGNYGSSKTDGSFYYRPPTLDHAVNGPTIPIPGQTTGFRFTDWFPDGFTPRFYGDLKDASIVGGFRHELDSGFRYELSAGFGRSQLDYDLKNTVNPSLGPDSPTSFYVGRMVQEETNLNADFAYPVEVGLASPLNIAFGGEYRRELYEIGPGDTASYAVGPYAYFIDARTGLPTGLPVGSNGYPGFRPEDSGEFKRDNVAAYLDTEVDVVEGFTLGVAGRYEDFDDFGDKINWKVSGRYELTDALALRGSVNTGFRVPTPGQAQTSSVQTTFVAGNPNPVARGTYPAASVVARYFGAEPLTPEESFNIAGGFVATLPGAVTLTVDYYNIKVEDRIAISGDFEPTAADQAALAALGVPGANTLGLVNYFTNAFDTRTEGIDVVANTSVDVGEGTLALTGALNYNRTKVTDRDETVIGDTRKADIEDMLPDWRGTLTALYTIGPFSFQTRGSYYSKWTDTGSYAQTFGSEWLFDAEVSYTHAEWLTLSVGVDNLFDNHPDRVYTQADGTYSYGQIYPDSSPFGYNGGLWYARLTATF</sequence>
<dbReference type="PANTHER" id="PTHR47234">
    <property type="match status" value="1"/>
</dbReference>